<gene>
    <name evidence="1" type="ORF">Prum_056750</name>
</gene>
<evidence type="ECO:0000313" key="1">
    <source>
        <dbReference type="EMBL" id="GFJ92033.1"/>
    </source>
</evidence>
<accession>A0A6V8L444</accession>
<evidence type="ECO:0008006" key="3">
    <source>
        <dbReference type="Google" id="ProtNLM"/>
    </source>
</evidence>
<dbReference type="AlphaFoldDB" id="A0A6V8L444"/>
<sequence length="158" mass="16607">MPAVPYASTAVRPDWADLPADLRTAITARLGAPVTWATTAGGGFTRGFAAVLDTADGQRAFVKAASLSGQRHLTDWYAREMAVTAALPTAVPAARPQWTLTAAGYYVICLDAIEGRMPGLPWEPADLDAALAAWAVAAQALRQPPDELVAVGLPRSPR</sequence>
<evidence type="ECO:0000313" key="2">
    <source>
        <dbReference type="Proteomes" id="UP000482960"/>
    </source>
</evidence>
<name>A0A6V8L444_9ACTN</name>
<dbReference type="Proteomes" id="UP000482960">
    <property type="component" value="Unassembled WGS sequence"/>
</dbReference>
<dbReference type="SUPFAM" id="SSF56112">
    <property type="entry name" value="Protein kinase-like (PK-like)"/>
    <property type="match status" value="1"/>
</dbReference>
<comment type="caution">
    <text evidence="1">The sequence shown here is derived from an EMBL/GenBank/DDBJ whole genome shotgun (WGS) entry which is preliminary data.</text>
</comment>
<reference evidence="1 2" key="2">
    <citation type="submission" date="2020-03" db="EMBL/GenBank/DDBJ databases">
        <authorList>
            <person name="Ichikawa N."/>
            <person name="Kimura A."/>
            <person name="Kitahashi Y."/>
            <person name="Uohara A."/>
        </authorList>
    </citation>
    <scope>NUCLEOTIDE SEQUENCE [LARGE SCALE GENOMIC DNA]</scope>
    <source>
        <strain evidence="1 2">NBRC 108638</strain>
    </source>
</reference>
<reference evidence="1 2" key="1">
    <citation type="submission" date="2020-03" db="EMBL/GenBank/DDBJ databases">
        <title>Whole genome shotgun sequence of Phytohabitans rumicis NBRC 108638.</title>
        <authorList>
            <person name="Komaki H."/>
            <person name="Tamura T."/>
        </authorList>
    </citation>
    <scope>NUCLEOTIDE SEQUENCE [LARGE SCALE GENOMIC DNA]</scope>
    <source>
        <strain evidence="1 2">NBRC 108638</strain>
    </source>
</reference>
<dbReference type="InterPro" id="IPR011009">
    <property type="entry name" value="Kinase-like_dom_sf"/>
</dbReference>
<dbReference type="EMBL" id="BLPG01000001">
    <property type="protein sequence ID" value="GFJ92033.1"/>
    <property type="molecule type" value="Genomic_DNA"/>
</dbReference>
<protein>
    <recommendedName>
        <fullName evidence="3">Aminoglycoside phosphotransferase domain-containing protein</fullName>
    </recommendedName>
</protein>
<keyword evidence="2" id="KW-1185">Reference proteome</keyword>
<organism evidence="1 2">
    <name type="scientific">Phytohabitans rumicis</name>
    <dbReference type="NCBI Taxonomy" id="1076125"/>
    <lineage>
        <taxon>Bacteria</taxon>
        <taxon>Bacillati</taxon>
        <taxon>Actinomycetota</taxon>
        <taxon>Actinomycetes</taxon>
        <taxon>Micromonosporales</taxon>
        <taxon>Micromonosporaceae</taxon>
    </lineage>
</organism>
<proteinExistence type="predicted"/>